<feature type="domain" description="Tify" evidence="4">
    <location>
        <begin position="42"/>
        <end position="77"/>
    </location>
</feature>
<dbReference type="EMBL" id="JASCZI010120933">
    <property type="protein sequence ID" value="MED6157847.1"/>
    <property type="molecule type" value="Genomic_DNA"/>
</dbReference>
<gene>
    <name evidence="5" type="ORF">PIB30_027234</name>
</gene>
<keyword evidence="2" id="KW-1184">Jasmonic acid signaling pathway</keyword>
<comment type="subcellular location">
    <subcellularLocation>
        <location evidence="2">Nucleus</location>
    </subcellularLocation>
</comment>
<feature type="compositionally biased region" description="Polar residues" evidence="3">
    <location>
        <begin position="191"/>
        <end position="202"/>
    </location>
</feature>
<dbReference type="PANTHER" id="PTHR33077">
    <property type="entry name" value="PROTEIN TIFY 4A-RELATED-RELATED"/>
    <property type="match status" value="1"/>
</dbReference>
<dbReference type="Pfam" id="PF09425">
    <property type="entry name" value="Jas_motif"/>
    <property type="match status" value="1"/>
</dbReference>
<comment type="function">
    <text evidence="2">Repressor of jasmonate responses.</text>
</comment>
<dbReference type="Pfam" id="PF06200">
    <property type="entry name" value="tify"/>
    <property type="match status" value="1"/>
</dbReference>
<name>A0ABU6U9G0_9FABA</name>
<dbReference type="SMART" id="SM00979">
    <property type="entry name" value="TIFY"/>
    <property type="match status" value="1"/>
</dbReference>
<dbReference type="PROSITE" id="PS51320">
    <property type="entry name" value="TIFY"/>
    <property type="match status" value="1"/>
</dbReference>
<evidence type="ECO:0000313" key="5">
    <source>
        <dbReference type="EMBL" id="MED6157847.1"/>
    </source>
</evidence>
<keyword evidence="6" id="KW-1185">Reference proteome</keyword>
<protein>
    <recommendedName>
        <fullName evidence="2">Protein TIFY</fullName>
    </recommendedName>
    <alternativeName>
        <fullName evidence="2">Jasmonate ZIM domain-containing protein</fullName>
    </alternativeName>
</protein>
<feature type="region of interest" description="Disordered" evidence="3">
    <location>
        <begin position="180"/>
        <end position="202"/>
    </location>
</feature>
<keyword evidence="2" id="KW-0539">Nucleus</keyword>
<evidence type="ECO:0000256" key="2">
    <source>
        <dbReference type="RuleBase" id="RU369065"/>
    </source>
</evidence>
<evidence type="ECO:0000256" key="3">
    <source>
        <dbReference type="SAM" id="MobiDB-lite"/>
    </source>
</evidence>
<organism evidence="5 6">
    <name type="scientific">Stylosanthes scabra</name>
    <dbReference type="NCBI Taxonomy" id="79078"/>
    <lineage>
        <taxon>Eukaryota</taxon>
        <taxon>Viridiplantae</taxon>
        <taxon>Streptophyta</taxon>
        <taxon>Embryophyta</taxon>
        <taxon>Tracheophyta</taxon>
        <taxon>Spermatophyta</taxon>
        <taxon>Magnoliopsida</taxon>
        <taxon>eudicotyledons</taxon>
        <taxon>Gunneridae</taxon>
        <taxon>Pentapetalae</taxon>
        <taxon>rosids</taxon>
        <taxon>fabids</taxon>
        <taxon>Fabales</taxon>
        <taxon>Fabaceae</taxon>
        <taxon>Papilionoideae</taxon>
        <taxon>50 kb inversion clade</taxon>
        <taxon>dalbergioids sensu lato</taxon>
        <taxon>Dalbergieae</taxon>
        <taxon>Pterocarpus clade</taxon>
        <taxon>Stylosanthes</taxon>
    </lineage>
</organism>
<evidence type="ECO:0000256" key="1">
    <source>
        <dbReference type="ARBA" id="ARBA00008614"/>
    </source>
</evidence>
<evidence type="ECO:0000259" key="4">
    <source>
        <dbReference type="PROSITE" id="PS51320"/>
    </source>
</evidence>
<dbReference type="InterPro" id="IPR010399">
    <property type="entry name" value="Tify_dom"/>
</dbReference>
<reference evidence="5 6" key="1">
    <citation type="journal article" date="2023" name="Plants (Basel)">
        <title>Bridging the Gap: Combining Genomics and Transcriptomics Approaches to Understand Stylosanthes scabra, an Orphan Legume from the Brazilian Caatinga.</title>
        <authorList>
            <person name="Ferreira-Neto J.R.C."/>
            <person name="da Silva M.D."/>
            <person name="Binneck E."/>
            <person name="de Melo N.F."/>
            <person name="da Silva R.H."/>
            <person name="de Melo A.L.T.M."/>
            <person name="Pandolfi V."/>
            <person name="Bustamante F.O."/>
            <person name="Brasileiro-Vidal A.C."/>
            <person name="Benko-Iseppon A.M."/>
        </authorList>
    </citation>
    <scope>NUCLEOTIDE SEQUENCE [LARGE SCALE GENOMIC DNA]</scope>
    <source>
        <tissue evidence="5">Leaves</tissue>
    </source>
</reference>
<dbReference type="Proteomes" id="UP001341840">
    <property type="component" value="Unassembled WGS sequence"/>
</dbReference>
<dbReference type="InterPro" id="IPR018467">
    <property type="entry name" value="CCT_CS"/>
</dbReference>
<comment type="domain">
    <text evidence="2">The jas domain is required for interaction with COI1.</text>
</comment>
<proteinExistence type="inferred from homology"/>
<evidence type="ECO:0000313" key="6">
    <source>
        <dbReference type="Proteomes" id="UP001341840"/>
    </source>
</evidence>
<dbReference type="PANTHER" id="PTHR33077:SF140">
    <property type="entry name" value="PROTEIN TIFY 10B"/>
    <property type="match status" value="1"/>
</dbReference>
<comment type="similarity">
    <text evidence="1 2">Belongs to the TIFY/JAZ family.</text>
</comment>
<accession>A0ABU6U9G0</accession>
<comment type="caution">
    <text evidence="5">The sequence shown here is derived from an EMBL/GenBank/DDBJ whole genome shotgun (WGS) entry which is preliminary data.</text>
</comment>
<dbReference type="InterPro" id="IPR040390">
    <property type="entry name" value="TIFY/JAZ"/>
</dbReference>
<sequence length="202" mass="22380">MKATNLPALNLLSQQLSHRNSHLTMEEFPPFLNSSLKKVPVTTKKGSQLTIFYGGEVLVFDDIEAEKAKEIMCFASKGSSTISKPNHHNNNNMKNNYGYKLAQRCASFPSRNSCVVPPTSPFPFMIPAATIPNNSVQHIQPPSRSVVSDLPLARKASLHRFLEKRKDRIAARAPYQTSSPISWLGMVPRSPQENSETSSSVV</sequence>